<feature type="repeat" description="WD" evidence="3">
    <location>
        <begin position="1004"/>
        <end position="1045"/>
    </location>
</feature>
<dbReference type="SUPFAM" id="SSF82171">
    <property type="entry name" value="DPP6 N-terminal domain-like"/>
    <property type="match status" value="1"/>
</dbReference>
<feature type="repeat" description="WD" evidence="3">
    <location>
        <begin position="918"/>
        <end position="959"/>
    </location>
</feature>
<name>R7QMH7_CHOCR</name>
<dbReference type="SMART" id="SM00320">
    <property type="entry name" value="WD40"/>
    <property type="match status" value="10"/>
</dbReference>
<feature type="repeat" description="WD" evidence="3">
    <location>
        <begin position="1047"/>
        <end position="1088"/>
    </location>
</feature>
<feature type="domain" description="NB-ARC" evidence="5">
    <location>
        <begin position="199"/>
        <end position="334"/>
    </location>
</feature>
<dbReference type="EMBL" id="HG001983">
    <property type="protein sequence ID" value="CDF38963.1"/>
    <property type="molecule type" value="Genomic_DNA"/>
</dbReference>
<dbReference type="STRING" id="2769.R7QMH7"/>
<dbReference type="InterPro" id="IPR001680">
    <property type="entry name" value="WD40_rpt"/>
</dbReference>
<dbReference type="Proteomes" id="UP000012073">
    <property type="component" value="Unassembled WGS sequence"/>
</dbReference>
<dbReference type="Gene3D" id="3.40.50.300">
    <property type="entry name" value="P-loop containing nucleotide triphosphate hydrolases"/>
    <property type="match status" value="1"/>
</dbReference>
<dbReference type="PRINTS" id="PR00364">
    <property type="entry name" value="DISEASERSIST"/>
</dbReference>
<gene>
    <name evidence="6" type="ORF">CHC_T00009077001</name>
</gene>
<reference evidence="7" key="1">
    <citation type="journal article" date="2013" name="Proc. Natl. Acad. Sci. U.S.A.">
        <title>Genome structure and metabolic features in the red seaweed Chondrus crispus shed light on evolution of the Archaeplastida.</title>
        <authorList>
            <person name="Collen J."/>
            <person name="Porcel B."/>
            <person name="Carre W."/>
            <person name="Ball S.G."/>
            <person name="Chaparro C."/>
            <person name="Tonon T."/>
            <person name="Barbeyron T."/>
            <person name="Michel G."/>
            <person name="Noel B."/>
            <person name="Valentin K."/>
            <person name="Elias M."/>
            <person name="Artiguenave F."/>
            <person name="Arun A."/>
            <person name="Aury J.M."/>
            <person name="Barbosa-Neto J.F."/>
            <person name="Bothwell J.H."/>
            <person name="Bouget F.Y."/>
            <person name="Brillet L."/>
            <person name="Cabello-Hurtado F."/>
            <person name="Capella-Gutierrez S."/>
            <person name="Charrier B."/>
            <person name="Cladiere L."/>
            <person name="Cock J.M."/>
            <person name="Coelho S.M."/>
            <person name="Colleoni C."/>
            <person name="Czjzek M."/>
            <person name="Da Silva C."/>
            <person name="Delage L."/>
            <person name="Denoeud F."/>
            <person name="Deschamps P."/>
            <person name="Dittami S.M."/>
            <person name="Gabaldon T."/>
            <person name="Gachon C.M."/>
            <person name="Groisillier A."/>
            <person name="Herve C."/>
            <person name="Jabbari K."/>
            <person name="Katinka M."/>
            <person name="Kloareg B."/>
            <person name="Kowalczyk N."/>
            <person name="Labadie K."/>
            <person name="Leblanc C."/>
            <person name="Lopez P.J."/>
            <person name="McLachlan D.H."/>
            <person name="Meslet-Cladiere L."/>
            <person name="Moustafa A."/>
            <person name="Nehr Z."/>
            <person name="Nyvall Collen P."/>
            <person name="Panaud O."/>
            <person name="Partensky F."/>
            <person name="Poulain J."/>
            <person name="Rensing S.A."/>
            <person name="Rousvoal S."/>
            <person name="Samson G."/>
            <person name="Symeonidi A."/>
            <person name="Weissenbach J."/>
            <person name="Zambounis A."/>
            <person name="Wincker P."/>
            <person name="Boyen C."/>
        </authorList>
    </citation>
    <scope>NUCLEOTIDE SEQUENCE [LARGE SCALE GENOMIC DNA]</scope>
    <source>
        <strain evidence="7">cv. Stackhouse</strain>
    </source>
</reference>
<keyword evidence="1 3" id="KW-0853">WD repeat</keyword>
<dbReference type="Pfam" id="PF00931">
    <property type="entry name" value="NB-ARC"/>
    <property type="match status" value="1"/>
</dbReference>
<dbReference type="GeneID" id="17326652"/>
<accession>R7QMH7</accession>
<evidence type="ECO:0000256" key="3">
    <source>
        <dbReference type="PROSITE-ProRule" id="PRU00221"/>
    </source>
</evidence>
<protein>
    <submittedName>
        <fullName evidence="6">WD40-repeat containing protein</fullName>
    </submittedName>
</protein>
<dbReference type="InterPro" id="IPR011047">
    <property type="entry name" value="Quinoprotein_ADH-like_sf"/>
</dbReference>
<keyword evidence="2" id="KW-0677">Repeat</keyword>
<dbReference type="Pfam" id="PF00400">
    <property type="entry name" value="WD40"/>
    <property type="match status" value="9"/>
</dbReference>
<dbReference type="GO" id="GO:1990234">
    <property type="term" value="C:transferase complex"/>
    <property type="evidence" value="ECO:0007669"/>
    <property type="project" value="UniProtKB-ARBA"/>
</dbReference>
<dbReference type="GO" id="GO:0005829">
    <property type="term" value="C:cytosol"/>
    <property type="evidence" value="ECO:0007669"/>
    <property type="project" value="UniProtKB-ARBA"/>
</dbReference>
<dbReference type="OMA" id="NGHDDCI"/>
<feature type="repeat" description="WD" evidence="3">
    <location>
        <begin position="1219"/>
        <end position="1260"/>
    </location>
</feature>
<dbReference type="RefSeq" id="XP_005718868.1">
    <property type="nucleotide sequence ID" value="XM_005718811.1"/>
</dbReference>
<feature type="repeat" description="WD" evidence="3">
    <location>
        <begin position="1176"/>
        <end position="1217"/>
    </location>
</feature>
<evidence type="ECO:0000256" key="1">
    <source>
        <dbReference type="ARBA" id="ARBA00022574"/>
    </source>
</evidence>
<evidence type="ECO:0000259" key="5">
    <source>
        <dbReference type="Pfam" id="PF00931"/>
    </source>
</evidence>
<sequence>MADPCSILGLTGPAEQVVRLIASLIARHQAYKKNKTLSTEMLTAYTNLQRDITELEKMPIHGTSSQHTGLLRREIADISSFILKSLAELQKESKDPKARLGAFASAMGDREVLEKRKQEADRLHKRIVQASTGIDTRTAVESIRRGTGNMFRASIRAEHNPASICVKLDSRGSDGLPNTCESRLKAAVLRRDRNKQVGATAVGQGGVGKTCALRAIAHDVEIMAEFSGGVYFMLLGKDGNVGRLIEELCLIVEASGGNQTAVEMREQSEFERVLAKVQAWFCSHVCLFIIDDVWVVNDIDANILQKLSVLAETAGGSGGRRSRLLYSTRDKELRQIGERVAFEPREKVGKEAVEMLVHASEANGEEVDDVRCKEAVGEILKMCGGLPLALNVAGTSVRYVRERWEGEVSEAWGAYLSKMKSRNTIRGESPKDGYSSLDGTLHTSLDILEADVGRSGETVGEFSFRKMHRSLCVMKKQDRIPLSLVGDLWEMDEERTERCAKEMERVGLVEVQYEKDCGGLRVHDLTHDFAVEEAKKNEGVEEWYKKMADVCRAGGGLLAMSEDRDGEGKSAREEYVFENIYRVLKQGGCVEELKRLFLSARWVKTVIRRGGVWQYEKAVKGLSRDLKGKRGSGKVGMGRADEDAVDGMVLMMRAARLSVPFCGENSAGIYFQLYGRVKHKARDSSCVRKMLEEIERYAPRPWVRPVSECVARADGKMVEQIVLPNFGFEIQVGMDSSGEVYGCQVEGGGAKVIVFTQSAEKETKMVELEGEFETESQGPGANDPSSQLEGEFETESQSQGPGDLEASRRKMCRRLRAYFGMCFGSVTSEVTGENPSVSSATCATLCERKENVVVGYEDGTLRLWSTSERKVLRIFRGHKSGVTCVAMSGDGRRVVSGSGDKSVRVWDVETGAQVGEALVGHTESVCSVAMSGDGRRVVSGSHDMSVRVWDVETGAQVGEALVGHTGSVCSLAMSGDGRRVVSGSRDKSVRVWDVKTGAQVGEVLVGHTDSVCSVAMSGDGRRVVSGSHDMSVRVWDVETGAQVGEALVGHTGSVWSVAMSGDGRCVVSGSLDGSVRVWDVETGAQVGEALVGHTGLVCSVAMRGDGRRVVSGSWDKSVRVWDVETGAQVGEALVGHTGPVLSVAMSGDGRRVVSGSLDGSVRVWDVETGAQVGEALVGHTDWVGSVAMSGDGRRVVSGSGDKSVQVWDVETGAQVGEALVGHTGPVLSVAMSGDGRRVVSGSNDKSVRVWDVERGITLHTGREEDWEEITARFLKTADLGTASRAGRRSQIFAREGRIVQLREDGSEAVLAQLESHVAGWQIDHDHAVAVARAAANVVAIMKLVV</sequence>
<dbReference type="PhylomeDB" id="R7QMH7"/>
<dbReference type="Gene3D" id="1.10.10.10">
    <property type="entry name" value="Winged helix-like DNA-binding domain superfamily/Winged helix DNA-binding domain"/>
    <property type="match status" value="1"/>
</dbReference>
<feature type="compositionally biased region" description="Polar residues" evidence="4">
    <location>
        <begin position="775"/>
        <end position="788"/>
    </location>
</feature>
<feature type="repeat" description="WD" evidence="3">
    <location>
        <begin position="1133"/>
        <end position="1174"/>
    </location>
</feature>
<evidence type="ECO:0000256" key="2">
    <source>
        <dbReference type="ARBA" id="ARBA00022737"/>
    </source>
</evidence>
<dbReference type="InterPro" id="IPR015943">
    <property type="entry name" value="WD40/YVTN_repeat-like_dom_sf"/>
</dbReference>
<dbReference type="GO" id="GO:0043531">
    <property type="term" value="F:ADP binding"/>
    <property type="evidence" value="ECO:0007669"/>
    <property type="project" value="InterPro"/>
</dbReference>
<feature type="repeat" description="WD" evidence="3">
    <location>
        <begin position="1090"/>
        <end position="1131"/>
    </location>
</feature>
<keyword evidence="7" id="KW-1185">Reference proteome</keyword>
<proteinExistence type="predicted"/>
<evidence type="ECO:0000313" key="6">
    <source>
        <dbReference type="EMBL" id="CDF38963.1"/>
    </source>
</evidence>
<dbReference type="InterPro" id="IPR042197">
    <property type="entry name" value="Apaf_helical"/>
</dbReference>
<dbReference type="Gramene" id="CDF38963">
    <property type="protein sequence ID" value="CDF38963"/>
    <property type="gene ID" value="CHC_T00009077001"/>
</dbReference>
<feature type="repeat" description="WD" evidence="3">
    <location>
        <begin position="961"/>
        <end position="1002"/>
    </location>
</feature>
<dbReference type="PRINTS" id="PR00320">
    <property type="entry name" value="GPROTEINBRPT"/>
</dbReference>
<dbReference type="KEGG" id="ccp:CHC_T00009077001"/>
<dbReference type="PANTHER" id="PTHR22847">
    <property type="entry name" value="WD40 REPEAT PROTEIN"/>
    <property type="match status" value="1"/>
</dbReference>
<dbReference type="InterPro" id="IPR027417">
    <property type="entry name" value="P-loop_NTPase"/>
</dbReference>
<dbReference type="PROSITE" id="PS00678">
    <property type="entry name" value="WD_REPEATS_1"/>
    <property type="match status" value="9"/>
</dbReference>
<dbReference type="PROSITE" id="PS50294">
    <property type="entry name" value="WD_REPEATS_REGION"/>
    <property type="match status" value="9"/>
</dbReference>
<evidence type="ECO:0000256" key="4">
    <source>
        <dbReference type="SAM" id="MobiDB-lite"/>
    </source>
</evidence>
<dbReference type="InterPro" id="IPR036388">
    <property type="entry name" value="WH-like_DNA-bd_sf"/>
</dbReference>
<dbReference type="SUPFAM" id="SSF52540">
    <property type="entry name" value="P-loop containing nucleoside triphosphate hydrolases"/>
    <property type="match status" value="1"/>
</dbReference>
<dbReference type="InterPro" id="IPR019775">
    <property type="entry name" value="WD40_repeat_CS"/>
</dbReference>
<feature type="region of interest" description="Disordered" evidence="4">
    <location>
        <begin position="769"/>
        <end position="806"/>
    </location>
</feature>
<dbReference type="PANTHER" id="PTHR22847:SF637">
    <property type="entry name" value="WD REPEAT DOMAIN 5B"/>
    <property type="match status" value="1"/>
</dbReference>
<dbReference type="InterPro" id="IPR020472">
    <property type="entry name" value="WD40_PAC1"/>
</dbReference>
<organism evidence="6 7">
    <name type="scientific">Chondrus crispus</name>
    <name type="common">Carrageen Irish moss</name>
    <name type="synonym">Polymorpha crispa</name>
    <dbReference type="NCBI Taxonomy" id="2769"/>
    <lineage>
        <taxon>Eukaryota</taxon>
        <taxon>Rhodophyta</taxon>
        <taxon>Florideophyceae</taxon>
        <taxon>Rhodymeniophycidae</taxon>
        <taxon>Gigartinales</taxon>
        <taxon>Gigartinaceae</taxon>
        <taxon>Chondrus</taxon>
    </lineage>
</organism>
<dbReference type="Gene3D" id="2.130.10.10">
    <property type="entry name" value="YVTN repeat-like/Quinoprotein amine dehydrogenase"/>
    <property type="match status" value="5"/>
</dbReference>
<evidence type="ECO:0000313" key="7">
    <source>
        <dbReference type="Proteomes" id="UP000012073"/>
    </source>
</evidence>
<dbReference type="Gene3D" id="1.10.8.430">
    <property type="entry name" value="Helical domain of apoptotic protease-activating factors"/>
    <property type="match status" value="1"/>
</dbReference>
<dbReference type="CDD" id="cd00200">
    <property type="entry name" value="WD40"/>
    <property type="match status" value="1"/>
</dbReference>
<feature type="repeat" description="WD" evidence="3">
    <location>
        <begin position="875"/>
        <end position="916"/>
    </location>
</feature>
<dbReference type="SUPFAM" id="SSF50998">
    <property type="entry name" value="Quinoprotein alcohol dehydrogenase-like"/>
    <property type="match status" value="1"/>
</dbReference>
<dbReference type="InterPro" id="IPR002182">
    <property type="entry name" value="NB-ARC"/>
</dbReference>
<dbReference type="PROSITE" id="PS50082">
    <property type="entry name" value="WD_REPEATS_2"/>
    <property type="match status" value="9"/>
</dbReference>